<dbReference type="RefSeq" id="WP_382410112.1">
    <property type="nucleotide sequence ID" value="NZ_JBHSGU010000017.1"/>
</dbReference>
<comment type="caution">
    <text evidence="17">The sequence shown here is derived from an EMBL/GenBank/DDBJ whole genome shotgun (WGS) entry which is preliminary data.</text>
</comment>
<gene>
    <name evidence="16" type="primary">coaX</name>
    <name evidence="17" type="ORF">ACFO4O_15380</name>
</gene>
<organism evidence="17 18">
    <name type="scientific">Glaciecola siphonariae</name>
    <dbReference type="NCBI Taxonomy" id="521012"/>
    <lineage>
        <taxon>Bacteria</taxon>
        <taxon>Pseudomonadati</taxon>
        <taxon>Pseudomonadota</taxon>
        <taxon>Gammaproteobacteria</taxon>
        <taxon>Alteromonadales</taxon>
        <taxon>Alteromonadaceae</taxon>
        <taxon>Glaciecola</taxon>
    </lineage>
</organism>
<keyword evidence="12 16" id="KW-0630">Potassium</keyword>
<dbReference type="EC" id="2.7.1.33" evidence="6 16"/>
<dbReference type="HAMAP" id="MF_01274">
    <property type="entry name" value="Pantothen_kinase_3"/>
    <property type="match status" value="1"/>
</dbReference>
<comment type="cofactor">
    <cofactor evidence="2">
        <name>K(+)</name>
        <dbReference type="ChEBI" id="CHEBI:29103"/>
    </cofactor>
</comment>
<dbReference type="NCBIfam" id="TIGR00671">
    <property type="entry name" value="baf"/>
    <property type="match status" value="1"/>
</dbReference>
<comment type="subunit">
    <text evidence="5 16">Homodimer.</text>
</comment>
<comment type="cofactor">
    <cofactor evidence="16">
        <name>NH4(+)</name>
        <dbReference type="ChEBI" id="CHEBI:28938"/>
    </cofactor>
    <cofactor evidence="16">
        <name>K(+)</name>
        <dbReference type="ChEBI" id="CHEBI:29103"/>
    </cofactor>
    <text evidence="16">A monovalent cation. Ammonium or potassium.</text>
</comment>
<evidence type="ECO:0000256" key="13">
    <source>
        <dbReference type="ARBA" id="ARBA00022993"/>
    </source>
</evidence>
<keyword evidence="8 16" id="KW-0808">Transferase</keyword>
<keyword evidence="9 16" id="KW-0547">Nucleotide-binding</keyword>
<dbReference type="PANTHER" id="PTHR34265">
    <property type="entry name" value="TYPE III PANTOTHENATE KINASE"/>
    <property type="match status" value="1"/>
</dbReference>
<evidence type="ECO:0000256" key="10">
    <source>
        <dbReference type="ARBA" id="ARBA00022777"/>
    </source>
</evidence>
<evidence type="ECO:0000256" key="5">
    <source>
        <dbReference type="ARBA" id="ARBA00011738"/>
    </source>
</evidence>
<dbReference type="EMBL" id="JBHSGU010000017">
    <property type="protein sequence ID" value="MFC4701538.1"/>
    <property type="molecule type" value="Genomic_DNA"/>
</dbReference>
<evidence type="ECO:0000256" key="2">
    <source>
        <dbReference type="ARBA" id="ARBA00001958"/>
    </source>
</evidence>
<feature type="binding site" evidence="16">
    <location>
        <position position="183"/>
    </location>
    <ligand>
        <name>substrate</name>
    </ligand>
</feature>
<feature type="binding site" evidence="16">
    <location>
        <position position="100"/>
    </location>
    <ligand>
        <name>substrate</name>
    </ligand>
</feature>
<comment type="similarity">
    <text evidence="14 16">Belongs to the type III pantothenate kinase family.</text>
</comment>
<comment type="catalytic activity">
    <reaction evidence="1 16">
        <text>(R)-pantothenate + ATP = (R)-4'-phosphopantothenate + ADP + H(+)</text>
        <dbReference type="Rhea" id="RHEA:16373"/>
        <dbReference type="ChEBI" id="CHEBI:10986"/>
        <dbReference type="ChEBI" id="CHEBI:15378"/>
        <dbReference type="ChEBI" id="CHEBI:29032"/>
        <dbReference type="ChEBI" id="CHEBI:30616"/>
        <dbReference type="ChEBI" id="CHEBI:456216"/>
        <dbReference type="EC" id="2.7.1.33"/>
    </reaction>
</comment>
<evidence type="ECO:0000256" key="1">
    <source>
        <dbReference type="ARBA" id="ARBA00001206"/>
    </source>
</evidence>
<sequence length="254" mass="27105">MLGRASLLIDVGNTNIKYVWYAEGESLLGISPHIIANESIEQALPDLLASRKDISNINAFICSVKSSELTQTILSIFNEAGISCVQAQSQSCQFGLKNSYENVSNMGSDRWLAMLGADAICNQDALVIDAGTAITCDFIVDKQHLGGWIAPGLSLLRKSVVSNTQRVFDFDSVTPALLPGQDTSNCVANGALAQSIGIVYQAYALMNEKSSEFTVFLSGGDHAIIKQYLPPALGNAQIHPNLVLAGLARLSSNP</sequence>
<dbReference type="Gene3D" id="3.30.420.40">
    <property type="match status" value="2"/>
</dbReference>
<feature type="binding site" evidence="16">
    <location>
        <begin position="107"/>
        <end position="110"/>
    </location>
    <ligand>
        <name>substrate</name>
    </ligand>
</feature>
<dbReference type="PANTHER" id="PTHR34265:SF1">
    <property type="entry name" value="TYPE III PANTOTHENATE KINASE"/>
    <property type="match status" value="1"/>
</dbReference>
<evidence type="ECO:0000256" key="8">
    <source>
        <dbReference type="ARBA" id="ARBA00022679"/>
    </source>
</evidence>
<keyword evidence="13 16" id="KW-0173">Coenzyme A biosynthesis</keyword>
<reference evidence="18" key="1">
    <citation type="journal article" date="2019" name="Int. J. Syst. Evol. Microbiol.">
        <title>The Global Catalogue of Microorganisms (GCM) 10K type strain sequencing project: providing services to taxonomists for standard genome sequencing and annotation.</title>
        <authorList>
            <consortium name="The Broad Institute Genomics Platform"/>
            <consortium name="The Broad Institute Genome Sequencing Center for Infectious Disease"/>
            <person name="Wu L."/>
            <person name="Ma J."/>
        </authorList>
    </citation>
    <scope>NUCLEOTIDE SEQUENCE [LARGE SCALE GENOMIC DNA]</scope>
    <source>
        <strain evidence="18">KACC 12507</strain>
    </source>
</reference>
<dbReference type="Pfam" id="PF03309">
    <property type="entry name" value="Pan_kinase"/>
    <property type="match status" value="1"/>
</dbReference>
<comment type="function">
    <text evidence="16">Catalyzes the phosphorylation of pantothenate (Pan), the first step in CoA biosynthesis.</text>
</comment>
<protein>
    <recommendedName>
        <fullName evidence="15 16">Type III pantothenate kinase</fullName>
        <ecNumber evidence="6 16">2.7.1.33</ecNumber>
    </recommendedName>
    <alternativeName>
        <fullName evidence="16">PanK-III</fullName>
    </alternativeName>
    <alternativeName>
        <fullName evidence="16">Pantothenic acid kinase</fullName>
    </alternativeName>
</protein>
<feature type="binding site" evidence="16">
    <location>
        <position position="129"/>
    </location>
    <ligand>
        <name>K(+)</name>
        <dbReference type="ChEBI" id="CHEBI:29103"/>
    </ligand>
</feature>
<proteinExistence type="inferred from homology"/>
<evidence type="ECO:0000256" key="12">
    <source>
        <dbReference type="ARBA" id="ARBA00022958"/>
    </source>
</evidence>
<keyword evidence="11 16" id="KW-0067">ATP-binding</keyword>
<feature type="active site" description="Proton acceptor" evidence="16">
    <location>
        <position position="109"/>
    </location>
</feature>
<evidence type="ECO:0000256" key="16">
    <source>
        <dbReference type="HAMAP-Rule" id="MF_01274"/>
    </source>
</evidence>
<keyword evidence="18" id="KW-1185">Reference proteome</keyword>
<evidence type="ECO:0000256" key="6">
    <source>
        <dbReference type="ARBA" id="ARBA00012102"/>
    </source>
</evidence>
<evidence type="ECO:0000256" key="11">
    <source>
        <dbReference type="ARBA" id="ARBA00022840"/>
    </source>
</evidence>
<feature type="binding site" evidence="16">
    <location>
        <position position="132"/>
    </location>
    <ligand>
        <name>ATP</name>
        <dbReference type="ChEBI" id="CHEBI:30616"/>
    </ligand>
</feature>
<keyword evidence="10 16" id="KW-0418">Kinase</keyword>
<evidence type="ECO:0000313" key="18">
    <source>
        <dbReference type="Proteomes" id="UP001595897"/>
    </source>
</evidence>
<dbReference type="Proteomes" id="UP001595897">
    <property type="component" value="Unassembled WGS sequence"/>
</dbReference>
<dbReference type="InterPro" id="IPR043129">
    <property type="entry name" value="ATPase_NBD"/>
</dbReference>
<accession>A0ABV9M1G2</accession>
<comment type="pathway">
    <text evidence="4 16">Cofactor biosynthesis; coenzyme A biosynthesis; CoA from (R)-pantothenate: step 1/5.</text>
</comment>
<dbReference type="InterPro" id="IPR004619">
    <property type="entry name" value="Type_III_PanK"/>
</dbReference>
<dbReference type="GO" id="GO:0004594">
    <property type="term" value="F:pantothenate kinase activity"/>
    <property type="evidence" value="ECO:0007669"/>
    <property type="project" value="UniProtKB-EC"/>
</dbReference>
<evidence type="ECO:0000256" key="15">
    <source>
        <dbReference type="ARBA" id="ARBA00040883"/>
    </source>
</evidence>
<dbReference type="SUPFAM" id="SSF53067">
    <property type="entry name" value="Actin-like ATPase domain"/>
    <property type="match status" value="2"/>
</dbReference>
<evidence type="ECO:0000256" key="14">
    <source>
        <dbReference type="ARBA" id="ARBA00038036"/>
    </source>
</evidence>
<keyword evidence="16" id="KW-0479">Metal-binding</keyword>
<dbReference type="CDD" id="cd24015">
    <property type="entry name" value="ASKHA_NBD_PanK-III"/>
    <property type="match status" value="1"/>
</dbReference>
<feature type="binding site" evidence="16">
    <location>
        <begin position="10"/>
        <end position="17"/>
    </location>
    <ligand>
        <name>ATP</name>
        <dbReference type="ChEBI" id="CHEBI:30616"/>
    </ligand>
</feature>
<evidence type="ECO:0000256" key="3">
    <source>
        <dbReference type="ARBA" id="ARBA00004496"/>
    </source>
</evidence>
<keyword evidence="7 16" id="KW-0963">Cytoplasm</keyword>
<name>A0ABV9M1G2_9ALTE</name>
<evidence type="ECO:0000256" key="7">
    <source>
        <dbReference type="ARBA" id="ARBA00022490"/>
    </source>
</evidence>
<evidence type="ECO:0000313" key="17">
    <source>
        <dbReference type="EMBL" id="MFC4701538.1"/>
    </source>
</evidence>
<comment type="subcellular location">
    <subcellularLocation>
        <location evidence="3 16">Cytoplasm</location>
    </subcellularLocation>
</comment>
<evidence type="ECO:0000256" key="9">
    <source>
        <dbReference type="ARBA" id="ARBA00022741"/>
    </source>
</evidence>
<evidence type="ECO:0000256" key="4">
    <source>
        <dbReference type="ARBA" id="ARBA00005225"/>
    </source>
</evidence>